<evidence type="ECO:0000256" key="3">
    <source>
        <dbReference type="ARBA" id="ARBA00022485"/>
    </source>
</evidence>
<dbReference type="InterPro" id="IPR006137">
    <property type="entry name" value="NADH_UbQ_OxRdtase-like_20kDa"/>
</dbReference>
<reference evidence="8 9" key="1">
    <citation type="submission" date="2016-10" db="EMBL/GenBank/DDBJ databases">
        <authorList>
            <person name="de Groot N.N."/>
        </authorList>
    </citation>
    <scope>NUCLEOTIDE SEQUENCE [LARGE SCALE GENOMIC DNA]</scope>
    <source>
        <strain evidence="8 9">EP1-55-1</strain>
    </source>
</reference>
<dbReference type="STRING" id="223786.SAMN05216234_10860"/>
<accession>A0A1I5N5A4</accession>
<dbReference type="Pfam" id="PF01058">
    <property type="entry name" value="Oxidored_q6"/>
    <property type="match status" value="1"/>
</dbReference>
<dbReference type="Gene3D" id="3.40.50.12280">
    <property type="match status" value="1"/>
</dbReference>
<dbReference type="NCBIfam" id="NF005012">
    <property type="entry name" value="PRK06411.1"/>
    <property type="match status" value="1"/>
</dbReference>
<dbReference type="SUPFAM" id="SSF56770">
    <property type="entry name" value="HydA/Nqo6-like"/>
    <property type="match status" value="1"/>
</dbReference>
<organism evidence="8 9">
    <name type="scientific">Hydrogenimonas thermophila</name>
    <dbReference type="NCBI Taxonomy" id="223786"/>
    <lineage>
        <taxon>Bacteria</taxon>
        <taxon>Pseudomonadati</taxon>
        <taxon>Campylobacterota</taxon>
        <taxon>Epsilonproteobacteria</taxon>
        <taxon>Campylobacterales</taxon>
        <taxon>Hydrogenimonadaceae</taxon>
        <taxon>Hydrogenimonas</taxon>
    </lineage>
</organism>
<protein>
    <submittedName>
        <fullName evidence="8">Ni,Fe-hydrogenase III small subunit</fullName>
    </submittedName>
</protein>
<proteinExistence type="inferred from homology"/>
<sequence>MGLRKKSPWILHYNTGGCNGCDIEILAALGPKFDIERFGMLNRGNPKQSDILLVTGPVTLRCRDVLRRLYLEMPEPKVVVAMGACTHGGGVFRDLYHVENGVNGIIPVDVWIPGCTPRIEALIDGLIEAVEIWEKKSKEKEYLVGESDELLKQIGVVDD</sequence>
<dbReference type="AlphaFoldDB" id="A0A1I5N5A4"/>
<name>A0A1I5N5A4_9BACT</name>
<evidence type="ECO:0000259" key="7">
    <source>
        <dbReference type="Pfam" id="PF01058"/>
    </source>
</evidence>
<dbReference type="Proteomes" id="UP000199227">
    <property type="component" value="Unassembled WGS sequence"/>
</dbReference>
<keyword evidence="9" id="KW-1185">Reference proteome</keyword>
<dbReference type="InterPro" id="IPR052375">
    <property type="entry name" value="Complex_I_20kDa-like"/>
</dbReference>
<dbReference type="GO" id="GO:0051539">
    <property type="term" value="F:4 iron, 4 sulfur cluster binding"/>
    <property type="evidence" value="ECO:0007669"/>
    <property type="project" value="UniProtKB-KW"/>
</dbReference>
<dbReference type="OrthoDB" id="9786737at2"/>
<comment type="cofactor">
    <cofactor evidence="1">
        <name>[4Fe-4S] cluster</name>
        <dbReference type="ChEBI" id="CHEBI:49883"/>
    </cofactor>
</comment>
<dbReference type="RefSeq" id="WP_092911556.1">
    <property type="nucleotide sequence ID" value="NZ_CP136592.1"/>
</dbReference>
<evidence type="ECO:0000256" key="2">
    <source>
        <dbReference type="ARBA" id="ARBA00009173"/>
    </source>
</evidence>
<gene>
    <name evidence="8" type="ORF">SAMN05216234_10860</name>
</gene>
<keyword evidence="6" id="KW-0411">Iron-sulfur</keyword>
<dbReference type="GO" id="GO:0046872">
    <property type="term" value="F:metal ion binding"/>
    <property type="evidence" value="ECO:0007669"/>
    <property type="project" value="UniProtKB-KW"/>
</dbReference>
<dbReference type="EMBL" id="FOXB01000008">
    <property type="protein sequence ID" value="SFP16870.1"/>
    <property type="molecule type" value="Genomic_DNA"/>
</dbReference>
<evidence type="ECO:0000313" key="8">
    <source>
        <dbReference type="EMBL" id="SFP16870.1"/>
    </source>
</evidence>
<keyword evidence="5" id="KW-0408">Iron</keyword>
<dbReference type="PANTHER" id="PTHR42989">
    <property type="entry name" value="HYDROGENASE-4 COMPONENT I"/>
    <property type="match status" value="1"/>
</dbReference>
<evidence type="ECO:0000256" key="1">
    <source>
        <dbReference type="ARBA" id="ARBA00001966"/>
    </source>
</evidence>
<evidence type="ECO:0000256" key="6">
    <source>
        <dbReference type="ARBA" id="ARBA00023014"/>
    </source>
</evidence>
<evidence type="ECO:0000313" key="9">
    <source>
        <dbReference type="Proteomes" id="UP000199227"/>
    </source>
</evidence>
<evidence type="ECO:0000256" key="4">
    <source>
        <dbReference type="ARBA" id="ARBA00022723"/>
    </source>
</evidence>
<feature type="domain" description="NADH:ubiquinone oxidoreductase-like 20kDa subunit" evidence="7">
    <location>
        <begin position="18"/>
        <end position="128"/>
    </location>
</feature>
<comment type="similarity">
    <text evidence="2">Belongs to the complex I 20 kDa subunit family.</text>
</comment>
<keyword evidence="4" id="KW-0479">Metal-binding</keyword>
<keyword evidence="3" id="KW-0004">4Fe-4S</keyword>
<dbReference type="PANTHER" id="PTHR42989:SF1">
    <property type="entry name" value="FORMATE HYDROGENLYASE SUBUNIT 7-RELATED"/>
    <property type="match status" value="1"/>
</dbReference>
<evidence type="ECO:0000256" key="5">
    <source>
        <dbReference type="ARBA" id="ARBA00023004"/>
    </source>
</evidence>